<accession>A0A0S4ISP1</accession>
<gene>
    <name evidence="1" type="ORF">BSAL_64150</name>
</gene>
<dbReference type="VEuPathDB" id="TriTrypDB:BSAL_64150"/>
<keyword evidence="2" id="KW-1185">Reference proteome</keyword>
<dbReference type="EMBL" id="CYKH01000369">
    <property type="protein sequence ID" value="CUF62094.1"/>
    <property type="molecule type" value="Genomic_DNA"/>
</dbReference>
<evidence type="ECO:0000313" key="2">
    <source>
        <dbReference type="Proteomes" id="UP000051952"/>
    </source>
</evidence>
<evidence type="ECO:0000313" key="1">
    <source>
        <dbReference type="EMBL" id="CUF62094.1"/>
    </source>
</evidence>
<protein>
    <submittedName>
        <fullName evidence="1">Uncharacterized protein</fullName>
    </submittedName>
</protein>
<reference evidence="2" key="1">
    <citation type="submission" date="2015-09" db="EMBL/GenBank/DDBJ databases">
        <authorList>
            <consortium name="Pathogen Informatics"/>
        </authorList>
    </citation>
    <scope>NUCLEOTIDE SEQUENCE [LARGE SCALE GENOMIC DNA]</scope>
    <source>
        <strain evidence="2">Lake Konstanz</strain>
    </source>
</reference>
<proteinExistence type="predicted"/>
<name>A0A0S4ISP1_BODSA</name>
<dbReference type="AlphaFoldDB" id="A0A0S4ISP1"/>
<organism evidence="1 2">
    <name type="scientific">Bodo saltans</name>
    <name type="common">Flagellated protozoan</name>
    <dbReference type="NCBI Taxonomy" id="75058"/>
    <lineage>
        <taxon>Eukaryota</taxon>
        <taxon>Discoba</taxon>
        <taxon>Euglenozoa</taxon>
        <taxon>Kinetoplastea</taxon>
        <taxon>Metakinetoplastina</taxon>
        <taxon>Eubodonida</taxon>
        <taxon>Bodonidae</taxon>
        <taxon>Bodo</taxon>
    </lineage>
</organism>
<dbReference type="Proteomes" id="UP000051952">
    <property type="component" value="Unassembled WGS sequence"/>
</dbReference>
<sequence length="743" mass="83677">MTGPDKKKRRREVNMNNNALVDKANRDGISDVIAAGADDAMSASKAEKEALTRHVAMMKLEYQAMKDTIAHKFSPKHLRRNKEKELIRTHYMDDSALLERIRKEQLRIDAIDNEVRRTDTLVFKDVKHASDFLSQECAPAMKRTTFMLSTKARWRMERVEEALFDGVRKLKSSTNATDVAMSENFLIAVLGGSGLGKTDTLHHIRQNSKVQAKINALVRCQHCVPLFASFDQRTPYDENPYDPTTEPNVTAALCNLLLSDYLGVACNKHLTCCFEKLTLRDIVGFVRECEAATRKCAPSAVCITILVDEVRRLDADRTKKLCDELLAVQHFLISAALPTFAVVGSLEVDSVFATITRSSGHRLHPIPLYIDSNGDRDEFAFYLNQSCKVKSAREWSSHIHATGWNFRLLQNIWTNPWYDMQHDERCRAYIREIVARQLRCAERKCWMKESELMGSALSSAPSPITLHDVISMTNAVYYKEVDLNASPPMVRPCVAQLAVEGCDDALLRFAILTLSKRNLFTLMWSKAVPLLEAVATKLMREANADQPVPLNHLYHEVFVQHWDAQNPLSLTYTASCKRIESRLIDDVQNDASQNIRDVIDVSVRTQQAAVCSVRSRECTVGGVHTLLEVPSREGESSKLVPVVFQISRQKVGCDANLAMLANRAHAHATLHLGLQPGSYFVALYVMWPSSKCQKHWKDSIPRGTIVIDATSMERVMEVFGVDAPKLLLSLNENDDDEGDNDDD</sequence>